<feature type="chain" id="PRO_5047062366" description="Lipoprotein" evidence="1">
    <location>
        <begin position="20"/>
        <end position="244"/>
    </location>
</feature>
<name>A0ABU5Q893_9BACT</name>
<keyword evidence="3" id="KW-1185">Reference proteome</keyword>
<comment type="caution">
    <text evidence="2">The sequence shown here is derived from an EMBL/GenBank/DDBJ whole genome shotgun (WGS) entry which is preliminary data.</text>
</comment>
<feature type="signal peptide" evidence="1">
    <location>
        <begin position="1"/>
        <end position="19"/>
    </location>
</feature>
<evidence type="ECO:0000256" key="1">
    <source>
        <dbReference type="SAM" id="SignalP"/>
    </source>
</evidence>
<evidence type="ECO:0000313" key="3">
    <source>
        <dbReference type="Proteomes" id="UP001302949"/>
    </source>
</evidence>
<protein>
    <recommendedName>
        <fullName evidence="4">Lipoprotein</fullName>
    </recommendedName>
</protein>
<gene>
    <name evidence="2" type="ORF">VB248_07910</name>
</gene>
<proteinExistence type="predicted"/>
<dbReference type="EMBL" id="JAYFUM010000008">
    <property type="protein sequence ID" value="MEA5139054.1"/>
    <property type="molecule type" value="Genomic_DNA"/>
</dbReference>
<evidence type="ECO:0000313" key="2">
    <source>
        <dbReference type="EMBL" id="MEA5139054.1"/>
    </source>
</evidence>
<dbReference type="Proteomes" id="UP001302949">
    <property type="component" value="Unassembled WGS sequence"/>
</dbReference>
<sequence length="244" mass="28027">MMKTFKTLAIFLISALIWSCNNTNSNKKLEKASNNDSTISVNKRDSIIENVLSEKNEVWEDTTADIKFKDISISINRLILFDDDKQLNQIQKDTVYLYADLGETIEGQKITIVSSQLTNITIEQRYETSVTVMDDGPHCDLTEWKHYDSTWEKLKTNDKGQFIGDSYSEKDLEKFPVVEISELKAYVKKHCEEKYSQLISTIKSPTEYPSAVSVSRYFLRINGKRKNSEETSTKLIIIEMAMGC</sequence>
<evidence type="ECO:0008006" key="4">
    <source>
        <dbReference type="Google" id="ProtNLM"/>
    </source>
</evidence>
<keyword evidence="1" id="KW-0732">Signal</keyword>
<organism evidence="2 3">
    <name type="scientific">Arcicella rigui</name>
    <dbReference type="NCBI Taxonomy" id="797020"/>
    <lineage>
        <taxon>Bacteria</taxon>
        <taxon>Pseudomonadati</taxon>
        <taxon>Bacteroidota</taxon>
        <taxon>Cytophagia</taxon>
        <taxon>Cytophagales</taxon>
        <taxon>Flectobacillaceae</taxon>
        <taxon>Arcicella</taxon>
    </lineage>
</organism>
<dbReference type="RefSeq" id="WP_323296215.1">
    <property type="nucleotide sequence ID" value="NZ_JAYFUM010000008.1"/>
</dbReference>
<reference evidence="2 3" key="1">
    <citation type="submission" date="2023-12" db="EMBL/GenBank/DDBJ databases">
        <title>Novel species of the genus Arcicella isolated from rivers.</title>
        <authorList>
            <person name="Lu H."/>
        </authorList>
    </citation>
    <scope>NUCLEOTIDE SEQUENCE [LARGE SCALE GENOMIC DNA]</scope>
    <source>
        <strain evidence="2 3">KCTC 23307</strain>
    </source>
</reference>
<accession>A0ABU5Q893</accession>